<evidence type="ECO:0000313" key="1">
    <source>
        <dbReference type="EMBL" id="GKX65683.1"/>
    </source>
</evidence>
<sequence length="700" mass="77109">MLKNRMSKSVKKAQAFLKYRDNKRMNNKNIAKILRRLKIKMRKVKINTIRIKLIVSLLAICIIPLCISGYGSWFQSKNILMNKLTLTSEQTISEANNGLENYFRGYSNMVSVMAANNNFINPNQNDNINNIPQLLKGTKESDKDIFSSYYGTESGKFQIYPEQVMPDGFNAKVRPWYKLALEHKGQVVITAPFKDAKTGKSVVSIAKTVEKDGALIGVTALNVSLDTLVQNIASKKIGSTGYIYIVGTDGNVIAHPQTNFIGTKASTWDKISTNNSGFIEYEYNGTKKFGVYQTNELTGWKLMTTMNYQELTNDTNSILYTVLLIILVMGAIAAVMSLFLSKGISKNINNLKDVFAKASKGDLTVSIVSTTKDEFKDLGESFNFMMKNISGLMNNVTDSSNVLLDTSSNLAIMSEEVTSSIGDVARAIQEVSQGSTSQADNAQKGALEMNELSDKLDKISVSSNEMDKLSLNTKDLSAKGLSMIEILIDKSSKNKNATAEVNDIVKDMNNSTKQINIISETISDITEQTNLLALNASIEAARAGEAGKGFAVVADEIRKLAEQSRVSTEEIKAIVEVIQKKSNIAVDAIVSTENVVEEQYKAVGETEEIFKQILKSIQIMINKVNEVKLSIGDMNSSKQSTLAEIQNISAISEETAAASEEVTASTEEISSTMHEFTRHADNLEELAEKLKSELMKFKTN</sequence>
<protein>
    <submittedName>
        <fullName evidence="1">Methyl-accepting chemotaxis protein</fullName>
    </submittedName>
</protein>
<reference evidence="1" key="1">
    <citation type="journal article" date="2025" name="Int. J. Syst. Evol. Microbiol.">
        <title>Inconstantimicrobium mannanitabidum sp. nov., a novel member of the family Clostridiaceae isolated from anoxic soil under the treatment of reductive soil disinfestation.</title>
        <authorList>
            <person name="Ueki A."/>
            <person name="Tonouchi A."/>
            <person name="Honma S."/>
            <person name="Kaku N."/>
            <person name="Ueki K."/>
        </authorList>
    </citation>
    <scope>NUCLEOTIDE SEQUENCE</scope>
    <source>
        <strain evidence="1">TW13</strain>
    </source>
</reference>
<dbReference type="EMBL" id="BROD01000001">
    <property type="protein sequence ID" value="GKX65683.1"/>
    <property type="molecule type" value="Genomic_DNA"/>
</dbReference>
<accession>A0ACB5R9J0</accession>
<gene>
    <name evidence="1" type="ORF">rsdtw13_09410</name>
</gene>
<evidence type="ECO:0000313" key="2">
    <source>
        <dbReference type="Proteomes" id="UP001058074"/>
    </source>
</evidence>
<comment type="caution">
    <text evidence="1">The sequence shown here is derived from an EMBL/GenBank/DDBJ whole genome shotgun (WGS) entry which is preliminary data.</text>
</comment>
<keyword evidence="2" id="KW-1185">Reference proteome</keyword>
<proteinExistence type="predicted"/>
<organism evidence="1 2">
    <name type="scientific">Inconstantimicrobium mannanitabidum</name>
    <dbReference type="NCBI Taxonomy" id="1604901"/>
    <lineage>
        <taxon>Bacteria</taxon>
        <taxon>Bacillati</taxon>
        <taxon>Bacillota</taxon>
        <taxon>Clostridia</taxon>
        <taxon>Eubacteriales</taxon>
        <taxon>Clostridiaceae</taxon>
        <taxon>Inconstantimicrobium</taxon>
    </lineage>
</organism>
<name>A0ACB5R9J0_9CLOT</name>
<dbReference type="Proteomes" id="UP001058074">
    <property type="component" value="Unassembled WGS sequence"/>
</dbReference>